<organism evidence="3 4">
    <name type="scientific">Bacteroides xylanisolvens SD CC 1b</name>
    <dbReference type="NCBI Taxonomy" id="702447"/>
    <lineage>
        <taxon>Bacteria</taxon>
        <taxon>Pseudomonadati</taxon>
        <taxon>Bacteroidota</taxon>
        <taxon>Bacteroidia</taxon>
        <taxon>Bacteroidales</taxon>
        <taxon>Bacteroidaceae</taxon>
        <taxon>Bacteroides</taxon>
    </lineage>
</organism>
<sequence>MALTILKKDKTTKGSMNLKRLKAGWDEKYLSQLLQNNNF</sequence>
<dbReference type="EMBL" id="CBXG010000017">
    <property type="protein sequence ID" value="CDM03941.1"/>
    <property type="molecule type" value="Genomic_DNA"/>
</dbReference>
<proteinExistence type="predicted"/>
<dbReference type="Proteomes" id="UP000019380">
    <property type="component" value="Unassembled WGS sequence"/>
</dbReference>
<gene>
    <name evidence="1" type="ORF">BN890_15150</name>
    <name evidence="2" type="ORF">BN890_28510</name>
    <name evidence="3" type="ORF">BN890_53830</name>
</gene>
<protein>
    <submittedName>
        <fullName evidence="3">Mobile element protein</fullName>
    </submittedName>
</protein>
<dbReference type="EMBL" id="CBXG010000033">
    <property type="protein sequence ID" value="CDM05262.1"/>
    <property type="molecule type" value="Genomic_DNA"/>
</dbReference>
<comment type="caution">
    <text evidence="3">The sequence shown here is derived from an EMBL/GenBank/DDBJ whole genome shotgun (WGS) entry which is preliminary data.</text>
</comment>
<accession>W6PV12</accession>
<dbReference type="AlphaFoldDB" id="W6PV12"/>
<name>W6PV12_9BACE</name>
<evidence type="ECO:0000313" key="4">
    <source>
        <dbReference type="Proteomes" id="UP000019380"/>
    </source>
</evidence>
<reference evidence="3 4" key="1">
    <citation type="submission" date="2013-12" db="EMBL/GenBank/DDBJ databases">
        <title>Improved hybrid genome assemblies of Bacteroides xylanisolvens SD CC 1b and Bacteroides xylanisolvens SD CC 2a using Illumina and 454 Sequencing.</title>
        <authorList>
            <person name="Ramaraj T."/>
            <person name="Sundararajan A."/>
            <person name="Mudge J."/>
            <person name="Schilkey F.D."/>
            <person name="Delvecchio V."/>
            <person name="Donlon M."/>
            <person name="Ziemer C."/>
        </authorList>
    </citation>
    <scope>NUCLEOTIDE SEQUENCE [LARGE SCALE GENOMIC DNA]</scope>
</reference>
<evidence type="ECO:0000313" key="2">
    <source>
        <dbReference type="EMBL" id="CDM05262.1"/>
    </source>
</evidence>
<evidence type="ECO:0000313" key="1">
    <source>
        <dbReference type="EMBL" id="CDM03941.1"/>
    </source>
</evidence>
<evidence type="ECO:0000313" key="3">
    <source>
        <dbReference type="EMBL" id="CDM07755.1"/>
    </source>
</evidence>
<dbReference type="EMBL" id="CBXG010000057">
    <property type="protein sequence ID" value="CDM07755.1"/>
    <property type="molecule type" value="Genomic_DNA"/>
</dbReference>